<evidence type="ECO:0000313" key="2">
    <source>
        <dbReference type="Proteomes" id="UP000828048"/>
    </source>
</evidence>
<reference evidence="1 2" key="1">
    <citation type="journal article" date="2021" name="Hortic Res">
        <title>High-quality reference genome and annotation aids understanding of berry development for evergreen blueberry (Vaccinium darrowii).</title>
        <authorList>
            <person name="Yu J."/>
            <person name="Hulse-Kemp A.M."/>
            <person name="Babiker E."/>
            <person name="Staton M."/>
        </authorList>
    </citation>
    <scope>NUCLEOTIDE SEQUENCE [LARGE SCALE GENOMIC DNA]</scope>
    <source>
        <strain evidence="2">cv. NJ 8807/NJ 8810</strain>
        <tissue evidence="1">Young leaf</tissue>
    </source>
</reference>
<evidence type="ECO:0000313" key="1">
    <source>
        <dbReference type="EMBL" id="KAH7862942.1"/>
    </source>
</evidence>
<proteinExistence type="predicted"/>
<dbReference type="EMBL" id="CM037162">
    <property type="protein sequence ID" value="KAH7862942.1"/>
    <property type="molecule type" value="Genomic_DNA"/>
</dbReference>
<sequence length="306" mass="33715">MLSRIVAEENGLGDSSVDEVEFPQLESLDLSSPSVPIGQARHQYCGAENRGDSGQELNKNGDDPMATSMEKPRTLDYVTDKSKSWQVVETQCWLVALPKGIDRPHKMHLTLGCNGILRQWKWGSNKHNRRGKATASVVSQQWQPASGLAMTGAKLEEAVPCIALSKDDFYVILACGGEISLFNMMTSKMMKTFMPPPLASTFLAFHPQDNNIIAIEMEDSTIHIFDVNEFKLAIYDPSSDRIHQCVTQDVLPAPISFAAYSRDSQLVYTSFCDGNIGVFDADSLTLRCRIATSAYLSPALLSGELD</sequence>
<protein>
    <submittedName>
        <fullName evidence="1">Uncharacterized protein</fullName>
    </submittedName>
</protein>
<name>A0ACB7ZBG3_9ERIC</name>
<comment type="caution">
    <text evidence="1">The sequence shown here is derived from an EMBL/GenBank/DDBJ whole genome shotgun (WGS) entry which is preliminary data.</text>
</comment>
<dbReference type="Proteomes" id="UP000828048">
    <property type="component" value="Chromosome 12"/>
</dbReference>
<organism evidence="1 2">
    <name type="scientific">Vaccinium darrowii</name>
    <dbReference type="NCBI Taxonomy" id="229202"/>
    <lineage>
        <taxon>Eukaryota</taxon>
        <taxon>Viridiplantae</taxon>
        <taxon>Streptophyta</taxon>
        <taxon>Embryophyta</taxon>
        <taxon>Tracheophyta</taxon>
        <taxon>Spermatophyta</taxon>
        <taxon>Magnoliopsida</taxon>
        <taxon>eudicotyledons</taxon>
        <taxon>Gunneridae</taxon>
        <taxon>Pentapetalae</taxon>
        <taxon>asterids</taxon>
        <taxon>Ericales</taxon>
        <taxon>Ericaceae</taxon>
        <taxon>Vaccinioideae</taxon>
        <taxon>Vaccinieae</taxon>
        <taxon>Vaccinium</taxon>
    </lineage>
</organism>
<keyword evidence="2" id="KW-1185">Reference proteome</keyword>
<accession>A0ACB7ZBG3</accession>
<gene>
    <name evidence="1" type="ORF">Vadar_011355</name>
</gene>